<evidence type="ECO:0000259" key="1">
    <source>
        <dbReference type="Pfam" id="PF08241"/>
    </source>
</evidence>
<dbReference type="PANTHER" id="PTHR43591">
    <property type="entry name" value="METHYLTRANSFERASE"/>
    <property type="match status" value="1"/>
</dbReference>
<reference evidence="3" key="1">
    <citation type="journal article" date="2020" name="Mol. Plant Microbe">
        <title>Rhizobial microsymbionts of the narrowly endemic Oxytropis species growing in Kamchatka are characterized by significant genetic diversity and possess a set of genes that are associated with T3SS and T6SS secretion systems and can affect the development of symbiosis.</title>
        <authorList>
            <person name="Safronova V."/>
            <person name="Guro P."/>
            <person name="Sazanova A."/>
            <person name="Kuznetsova I."/>
            <person name="Belimov A."/>
            <person name="Yakubov V."/>
            <person name="Chirak E."/>
            <person name="Afonin A."/>
            <person name="Gogolev Y."/>
            <person name="Andronov E."/>
            <person name="Tikhonovich I."/>
        </authorList>
    </citation>
    <scope>NUCLEOTIDE SEQUENCE [LARGE SCALE GENOMIC DNA]</scope>
    <source>
        <strain evidence="3">581</strain>
    </source>
</reference>
<dbReference type="PANTHER" id="PTHR43591:SF24">
    <property type="entry name" value="2-METHOXY-6-POLYPRENYL-1,4-BENZOQUINOL METHYLASE, MITOCHONDRIAL"/>
    <property type="match status" value="1"/>
</dbReference>
<dbReference type="Proteomes" id="UP000515291">
    <property type="component" value="Chromosome"/>
</dbReference>
<dbReference type="SUPFAM" id="SSF53335">
    <property type="entry name" value="S-adenosyl-L-methionine-dependent methyltransferases"/>
    <property type="match status" value="1"/>
</dbReference>
<evidence type="ECO:0000313" key="3">
    <source>
        <dbReference type="Proteomes" id="UP000515291"/>
    </source>
</evidence>
<dbReference type="KEGG" id="trb:HB776_04340"/>
<dbReference type="InterPro" id="IPR029063">
    <property type="entry name" value="SAM-dependent_MTases_sf"/>
</dbReference>
<dbReference type="InterPro" id="IPR013216">
    <property type="entry name" value="Methyltransf_11"/>
</dbReference>
<feature type="domain" description="Methyltransferase type 11" evidence="1">
    <location>
        <begin position="161"/>
        <end position="210"/>
    </location>
</feature>
<dbReference type="Gene3D" id="3.40.50.150">
    <property type="entry name" value="Vaccinia Virus protein VP39"/>
    <property type="match status" value="1"/>
</dbReference>
<dbReference type="AlphaFoldDB" id="A0A7G6TUX3"/>
<proteinExistence type="predicted"/>
<dbReference type="GO" id="GO:0008757">
    <property type="term" value="F:S-adenosylmethionine-dependent methyltransferase activity"/>
    <property type="evidence" value="ECO:0007669"/>
    <property type="project" value="InterPro"/>
</dbReference>
<gene>
    <name evidence="2" type="ORF">HB776_04340</name>
</gene>
<organism evidence="2 3">
    <name type="scientific">Tardiphaga robiniae</name>
    <dbReference type="NCBI Taxonomy" id="943830"/>
    <lineage>
        <taxon>Bacteria</taxon>
        <taxon>Pseudomonadati</taxon>
        <taxon>Pseudomonadota</taxon>
        <taxon>Alphaproteobacteria</taxon>
        <taxon>Hyphomicrobiales</taxon>
        <taxon>Nitrobacteraceae</taxon>
        <taxon>Tardiphaga</taxon>
    </lineage>
</organism>
<dbReference type="Pfam" id="PF08241">
    <property type="entry name" value="Methyltransf_11"/>
    <property type="match status" value="1"/>
</dbReference>
<sequence>MSETAGTLIERATPSSEDWKFRMRCPRCGSSISDIHTKPSCVNYSCDYSSAGFPVVDGQPVLIDFESSVFDRRLYHRDNGSVMPRDVAGQSIGTRLHRFTFGENPVAAKNCEKFLDLLKQETARPVVLVVGGGTVGSGADCLYDDPDVEVVGTDVFSTDNTALVADAHRLPFEDATFDGVWIQAVLEHVLEPATVAAEIHRVLRQNGIVYAETPFMQQVHERAYDFSRFTQSGHRWLFKKFTEIDAGAVSGAGIGLLWSIRYFSRTLGAGDKFSRLFTLPFFWLRYFDRLGRSRARADAASGVYFMGRRAERAIKQREMPRYYNAQA</sequence>
<dbReference type="GO" id="GO:0032259">
    <property type="term" value="P:methylation"/>
    <property type="evidence" value="ECO:0007669"/>
    <property type="project" value="UniProtKB-KW"/>
</dbReference>
<name>A0A7G6TUX3_9BRAD</name>
<keyword evidence="2" id="KW-0808">Transferase</keyword>
<accession>A0A7G6TUX3</accession>
<protein>
    <submittedName>
        <fullName evidence="2">Class I SAM-dependent methyltransferase</fullName>
    </submittedName>
</protein>
<dbReference type="RefSeq" id="WP_184515489.1">
    <property type="nucleotide sequence ID" value="NZ_CP050292.1"/>
</dbReference>
<keyword evidence="2" id="KW-0489">Methyltransferase</keyword>
<dbReference type="EMBL" id="CP050292">
    <property type="protein sequence ID" value="QND70555.1"/>
    <property type="molecule type" value="Genomic_DNA"/>
</dbReference>
<evidence type="ECO:0000313" key="2">
    <source>
        <dbReference type="EMBL" id="QND70555.1"/>
    </source>
</evidence>